<evidence type="ECO:0000256" key="1">
    <source>
        <dbReference type="SAM" id="MobiDB-lite"/>
    </source>
</evidence>
<dbReference type="InterPro" id="IPR000182">
    <property type="entry name" value="GNAT_dom"/>
</dbReference>
<feature type="compositionally biased region" description="Pro residues" evidence="1">
    <location>
        <begin position="1"/>
        <end position="28"/>
    </location>
</feature>
<dbReference type="RefSeq" id="WP_275032691.1">
    <property type="nucleotide sequence ID" value="NZ_CP118615.1"/>
</dbReference>
<feature type="domain" description="N-acetyltransferase" evidence="2">
    <location>
        <begin position="65"/>
        <end position="219"/>
    </location>
</feature>
<feature type="compositionally biased region" description="Low complexity" evidence="1">
    <location>
        <begin position="49"/>
        <end position="66"/>
    </location>
</feature>
<gene>
    <name evidence="3" type="ORF">PVK37_05725</name>
</gene>
<dbReference type="Pfam" id="PF13527">
    <property type="entry name" value="Acetyltransf_9"/>
    <property type="match status" value="1"/>
</dbReference>
<sequence>MDPRPAPAVGPASTPVPQPGPAPAPGPASQPATGPVPQSGPAPALERVPLPGTAPAAGPRAAPALEPRTEEARDHEAVLDLHRRAFGDHGRVVADLVRGLRRDDPDALSLVAVADGAVVGHVLFSRSLLDAPRRLVPVQVLSPLAVTPELHRRGIGADLVRHGLARLDRAGVPLVFLEGDPRYYSRLGFSAGREHGFRRPSLRIPEAAFQVIRLSAYQPWMTGTLVYSATFWEHDCVGLRDPQA</sequence>
<dbReference type="InterPro" id="IPR016181">
    <property type="entry name" value="Acyl_CoA_acyltransferase"/>
</dbReference>
<proteinExistence type="predicted"/>
<dbReference type="CDD" id="cd04301">
    <property type="entry name" value="NAT_SF"/>
    <property type="match status" value="1"/>
</dbReference>
<dbReference type="PROSITE" id="PS51186">
    <property type="entry name" value="GNAT"/>
    <property type="match status" value="1"/>
</dbReference>
<dbReference type="Gene3D" id="3.40.630.30">
    <property type="match status" value="1"/>
</dbReference>
<evidence type="ECO:0000313" key="3">
    <source>
        <dbReference type="EMBL" id="WDZ85927.1"/>
    </source>
</evidence>
<protein>
    <submittedName>
        <fullName evidence="3">N-acetyltransferase</fullName>
    </submittedName>
</protein>
<dbReference type="EMBL" id="CP118615">
    <property type="protein sequence ID" value="WDZ85927.1"/>
    <property type="molecule type" value="Genomic_DNA"/>
</dbReference>
<evidence type="ECO:0000259" key="2">
    <source>
        <dbReference type="PROSITE" id="PS51186"/>
    </source>
</evidence>
<name>A0ABY7ZSB8_9ACTN</name>
<keyword evidence="4" id="KW-1185">Reference proteome</keyword>
<dbReference type="SUPFAM" id="SSF55729">
    <property type="entry name" value="Acyl-CoA N-acyltransferases (Nat)"/>
    <property type="match status" value="1"/>
</dbReference>
<feature type="region of interest" description="Disordered" evidence="1">
    <location>
        <begin position="1"/>
        <end position="73"/>
    </location>
</feature>
<dbReference type="Proteomes" id="UP001219605">
    <property type="component" value="Chromosome"/>
</dbReference>
<evidence type="ECO:0000313" key="4">
    <source>
        <dbReference type="Proteomes" id="UP001219605"/>
    </source>
</evidence>
<accession>A0ABY7ZSB8</accession>
<reference evidence="3 4" key="1">
    <citation type="submission" date="2023-02" db="EMBL/GenBank/DDBJ databases">
        <authorList>
            <person name="Mo P."/>
        </authorList>
    </citation>
    <scope>NUCLEOTIDE SEQUENCE [LARGE SCALE GENOMIC DNA]</scope>
    <source>
        <strain evidence="3 4">HUAS 3</strain>
    </source>
</reference>
<organism evidence="3 4">
    <name type="scientific">Micromonospora cathayae</name>
    <dbReference type="NCBI Taxonomy" id="3028804"/>
    <lineage>
        <taxon>Bacteria</taxon>
        <taxon>Bacillati</taxon>
        <taxon>Actinomycetota</taxon>
        <taxon>Actinomycetes</taxon>
        <taxon>Micromonosporales</taxon>
        <taxon>Micromonosporaceae</taxon>
        <taxon>Micromonospora</taxon>
    </lineage>
</organism>